<comment type="caution">
    <text evidence="3">The sequence shown here is derived from an EMBL/GenBank/DDBJ whole genome shotgun (WGS) entry which is preliminary data.</text>
</comment>
<dbReference type="Gene3D" id="1.10.10.10">
    <property type="entry name" value="Winged helix-like DNA-binding domain superfamily/Winged helix DNA-binding domain"/>
    <property type="match status" value="1"/>
</dbReference>
<dbReference type="PANTHER" id="PTHR33202:SF7">
    <property type="entry name" value="FERRIC UPTAKE REGULATION PROTEIN"/>
    <property type="match status" value="1"/>
</dbReference>
<gene>
    <name evidence="3" type="ORF">GUA46_15860</name>
</gene>
<protein>
    <submittedName>
        <fullName evidence="3">Transcriptional repressor</fullName>
    </submittedName>
</protein>
<sequence>MKRRNTHSTAEIFEVLKSSGNALSHDMIQENIGSDIDRATIYRVLNRFCEDGKVHKIIGDDGKQYFAICHNCGEKKKVHSHNHIHFRCLQCGKVECLERDLAVPLPEGYVAKVHNLVISGFCNNCS</sequence>
<dbReference type="PANTHER" id="PTHR33202">
    <property type="entry name" value="ZINC UPTAKE REGULATION PROTEIN"/>
    <property type="match status" value="1"/>
</dbReference>
<dbReference type="Proteomes" id="UP000558089">
    <property type="component" value="Unassembled WGS sequence"/>
</dbReference>
<feature type="binding site" evidence="1">
    <location>
        <position position="88"/>
    </location>
    <ligand>
        <name>Zn(2+)</name>
        <dbReference type="ChEBI" id="CHEBI:29105"/>
    </ligand>
</feature>
<dbReference type="InterPro" id="IPR036388">
    <property type="entry name" value="WH-like_DNA-bd_sf"/>
</dbReference>
<comment type="cofactor">
    <cofactor evidence="2">
        <name>Mn(2+)</name>
        <dbReference type="ChEBI" id="CHEBI:29035"/>
    </cofactor>
    <cofactor evidence="2">
        <name>Fe(2+)</name>
        <dbReference type="ChEBI" id="CHEBI:29033"/>
    </cofactor>
    <text evidence="2">Binds 1 Mn(2+) or Fe(2+) ion per subunit.</text>
</comment>
<organism evidence="3 4">
    <name type="scientific">Flagellimonas chongwuensis</name>
    <dbReference type="NCBI Taxonomy" id="2697365"/>
    <lineage>
        <taxon>Bacteria</taxon>
        <taxon>Pseudomonadati</taxon>
        <taxon>Bacteroidota</taxon>
        <taxon>Flavobacteriia</taxon>
        <taxon>Flavobacteriales</taxon>
        <taxon>Flavobacteriaceae</taxon>
        <taxon>Flagellimonas</taxon>
    </lineage>
</organism>
<comment type="cofactor">
    <cofactor evidence="1">
        <name>Zn(2+)</name>
        <dbReference type="ChEBI" id="CHEBI:29105"/>
    </cofactor>
    <text evidence="1">Binds 1 zinc ion per subunit.</text>
</comment>
<dbReference type="InterPro" id="IPR002481">
    <property type="entry name" value="FUR"/>
</dbReference>
<keyword evidence="1" id="KW-0479">Metal-binding</keyword>
<evidence type="ECO:0000256" key="2">
    <source>
        <dbReference type="PIRSR" id="PIRSR602481-2"/>
    </source>
</evidence>
<dbReference type="EMBL" id="WYET01000012">
    <property type="protein sequence ID" value="NVN19816.1"/>
    <property type="molecule type" value="Genomic_DNA"/>
</dbReference>
<accession>A0A850NKX7</accession>
<feature type="binding site" evidence="1">
    <location>
        <position position="125"/>
    </location>
    <ligand>
        <name>Zn(2+)</name>
        <dbReference type="ChEBI" id="CHEBI:29105"/>
    </ligand>
</feature>
<dbReference type="AlphaFoldDB" id="A0A850NKX7"/>
<dbReference type="GO" id="GO:0008270">
    <property type="term" value="F:zinc ion binding"/>
    <property type="evidence" value="ECO:0007669"/>
    <property type="project" value="TreeGrafter"/>
</dbReference>
<dbReference type="GO" id="GO:1900376">
    <property type="term" value="P:regulation of secondary metabolite biosynthetic process"/>
    <property type="evidence" value="ECO:0007669"/>
    <property type="project" value="TreeGrafter"/>
</dbReference>
<evidence type="ECO:0000313" key="4">
    <source>
        <dbReference type="Proteomes" id="UP000558089"/>
    </source>
</evidence>
<reference evidence="3 4" key="1">
    <citation type="submission" date="2020-01" db="EMBL/GenBank/DDBJ databases">
        <title>Draft Genome Analysis of Muricauda sp. HICW Isolated from coastal seawater of PR China.</title>
        <authorList>
            <person name="Chen M.-X."/>
        </authorList>
    </citation>
    <scope>NUCLEOTIDE SEQUENCE [LARGE SCALE GENOMIC DNA]</scope>
    <source>
        <strain evidence="3 4">HICW</strain>
    </source>
</reference>
<evidence type="ECO:0000256" key="1">
    <source>
        <dbReference type="PIRSR" id="PIRSR602481-1"/>
    </source>
</evidence>
<feature type="binding site" evidence="1">
    <location>
        <position position="122"/>
    </location>
    <ligand>
        <name>Zn(2+)</name>
        <dbReference type="ChEBI" id="CHEBI:29105"/>
    </ligand>
</feature>
<dbReference type="GO" id="GO:0045892">
    <property type="term" value="P:negative regulation of DNA-templated transcription"/>
    <property type="evidence" value="ECO:0007669"/>
    <property type="project" value="TreeGrafter"/>
</dbReference>
<name>A0A850NKX7_9FLAO</name>
<dbReference type="InterPro" id="IPR036390">
    <property type="entry name" value="WH_DNA-bd_sf"/>
</dbReference>
<evidence type="ECO:0000313" key="3">
    <source>
        <dbReference type="EMBL" id="NVN19816.1"/>
    </source>
</evidence>
<dbReference type="SUPFAM" id="SSF46785">
    <property type="entry name" value="Winged helix' DNA-binding domain"/>
    <property type="match status" value="1"/>
</dbReference>
<dbReference type="GO" id="GO:0003700">
    <property type="term" value="F:DNA-binding transcription factor activity"/>
    <property type="evidence" value="ECO:0007669"/>
    <property type="project" value="InterPro"/>
</dbReference>
<proteinExistence type="predicted"/>
<dbReference type="RefSeq" id="WP_176621310.1">
    <property type="nucleotide sequence ID" value="NZ_WYET01000012.1"/>
</dbReference>
<dbReference type="GO" id="GO:0000976">
    <property type="term" value="F:transcription cis-regulatory region binding"/>
    <property type="evidence" value="ECO:0007669"/>
    <property type="project" value="TreeGrafter"/>
</dbReference>
<dbReference type="Pfam" id="PF01475">
    <property type="entry name" value="FUR"/>
    <property type="match status" value="1"/>
</dbReference>
<keyword evidence="4" id="KW-1185">Reference proteome</keyword>
<feature type="binding site" evidence="1">
    <location>
        <position position="91"/>
    </location>
    <ligand>
        <name>Zn(2+)</name>
        <dbReference type="ChEBI" id="CHEBI:29105"/>
    </ligand>
</feature>
<keyword evidence="1" id="KW-0862">Zinc</keyword>
<feature type="binding site" evidence="2">
    <location>
        <position position="114"/>
    </location>
    <ligand>
        <name>Fe cation</name>
        <dbReference type="ChEBI" id="CHEBI:24875"/>
    </ligand>
</feature>
<keyword evidence="2" id="KW-0408">Iron</keyword>